<evidence type="ECO:0008006" key="3">
    <source>
        <dbReference type="Google" id="ProtNLM"/>
    </source>
</evidence>
<dbReference type="STRING" id="68775.A0A5C3LXA0"/>
<dbReference type="AlphaFoldDB" id="A0A5C3LXA0"/>
<reference evidence="1 2" key="1">
    <citation type="journal article" date="2019" name="Nat. Ecol. Evol.">
        <title>Megaphylogeny resolves global patterns of mushroom evolution.</title>
        <authorList>
            <person name="Varga T."/>
            <person name="Krizsan K."/>
            <person name="Foldi C."/>
            <person name="Dima B."/>
            <person name="Sanchez-Garcia M."/>
            <person name="Sanchez-Ramirez S."/>
            <person name="Szollosi G.J."/>
            <person name="Szarkandi J.G."/>
            <person name="Papp V."/>
            <person name="Albert L."/>
            <person name="Andreopoulos W."/>
            <person name="Angelini C."/>
            <person name="Antonin V."/>
            <person name="Barry K.W."/>
            <person name="Bougher N.L."/>
            <person name="Buchanan P."/>
            <person name="Buyck B."/>
            <person name="Bense V."/>
            <person name="Catcheside P."/>
            <person name="Chovatia M."/>
            <person name="Cooper J."/>
            <person name="Damon W."/>
            <person name="Desjardin D."/>
            <person name="Finy P."/>
            <person name="Geml J."/>
            <person name="Haridas S."/>
            <person name="Hughes K."/>
            <person name="Justo A."/>
            <person name="Karasinski D."/>
            <person name="Kautmanova I."/>
            <person name="Kiss B."/>
            <person name="Kocsube S."/>
            <person name="Kotiranta H."/>
            <person name="LaButti K.M."/>
            <person name="Lechner B.E."/>
            <person name="Liimatainen K."/>
            <person name="Lipzen A."/>
            <person name="Lukacs Z."/>
            <person name="Mihaltcheva S."/>
            <person name="Morgado L.N."/>
            <person name="Niskanen T."/>
            <person name="Noordeloos M.E."/>
            <person name="Ohm R.A."/>
            <person name="Ortiz-Santana B."/>
            <person name="Ovrebo C."/>
            <person name="Racz N."/>
            <person name="Riley R."/>
            <person name="Savchenko A."/>
            <person name="Shiryaev A."/>
            <person name="Soop K."/>
            <person name="Spirin V."/>
            <person name="Szebenyi C."/>
            <person name="Tomsovsky M."/>
            <person name="Tulloss R.E."/>
            <person name="Uehling J."/>
            <person name="Grigoriev I.V."/>
            <person name="Vagvolgyi C."/>
            <person name="Papp T."/>
            <person name="Martin F.M."/>
            <person name="Miettinen O."/>
            <person name="Hibbett D.S."/>
            <person name="Nagy L.G."/>
        </authorList>
    </citation>
    <scope>NUCLEOTIDE SEQUENCE [LARGE SCALE GENOMIC DNA]</scope>
    <source>
        <strain evidence="1 2">CBS 166.37</strain>
    </source>
</reference>
<protein>
    <recommendedName>
        <fullName evidence="3">BTB domain-containing protein</fullName>
    </recommendedName>
</protein>
<evidence type="ECO:0000313" key="2">
    <source>
        <dbReference type="Proteomes" id="UP000308652"/>
    </source>
</evidence>
<sequence length="253" mass="28210">MANIIRIARNFNAADADVIIQSCDGVQFHIHKKYLEANTGAFPPAEFNANGEVVNLTENAITLNLLFQFIYPKRHPALDSEKFDVLAPLAEAAEKYEVMDRVALFVIRYPLDTTVALLPPRFVVPWVIVLPSRNIKKIRYYQLWLNSLLAAFRYQTMLTTVDRPRLFAAPAALAALAAPAAPADRCSCPLGPNWTPILEELAKGVQSLTQIETVFQGRTVTPASCTPCHGNVIRWKSYVETEVGRIPQFSTLL</sequence>
<keyword evidence="2" id="KW-1185">Reference proteome</keyword>
<name>A0A5C3LXA0_9AGAR</name>
<gene>
    <name evidence="1" type="ORF">BDQ12DRAFT_667120</name>
</gene>
<proteinExistence type="predicted"/>
<accession>A0A5C3LXA0</accession>
<dbReference type="OrthoDB" id="3184970at2759"/>
<evidence type="ECO:0000313" key="1">
    <source>
        <dbReference type="EMBL" id="TFK37167.1"/>
    </source>
</evidence>
<dbReference type="EMBL" id="ML213609">
    <property type="protein sequence ID" value="TFK37167.1"/>
    <property type="molecule type" value="Genomic_DNA"/>
</dbReference>
<organism evidence="1 2">
    <name type="scientific">Crucibulum laeve</name>
    <dbReference type="NCBI Taxonomy" id="68775"/>
    <lineage>
        <taxon>Eukaryota</taxon>
        <taxon>Fungi</taxon>
        <taxon>Dikarya</taxon>
        <taxon>Basidiomycota</taxon>
        <taxon>Agaricomycotina</taxon>
        <taxon>Agaricomycetes</taxon>
        <taxon>Agaricomycetidae</taxon>
        <taxon>Agaricales</taxon>
        <taxon>Agaricineae</taxon>
        <taxon>Nidulariaceae</taxon>
        <taxon>Crucibulum</taxon>
    </lineage>
</organism>
<dbReference type="Proteomes" id="UP000308652">
    <property type="component" value="Unassembled WGS sequence"/>
</dbReference>